<dbReference type="Proteomes" id="UP000243217">
    <property type="component" value="Unassembled WGS sequence"/>
</dbReference>
<gene>
    <name evidence="1" type="ORF">THRCLA_11333</name>
</gene>
<comment type="caution">
    <text evidence="1">The sequence shown here is derived from an EMBL/GenBank/DDBJ whole genome shotgun (WGS) entry which is preliminary data.</text>
</comment>
<reference evidence="1 2" key="1">
    <citation type="journal article" date="2014" name="Genome Biol. Evol.">
        <title>The secreted proteins of Achlya hypogyna and Thraustotheca clavata identify the ancestral oomycete secretome and reveal gene acquisitions by horizontal gene transfer.</title>
        <authorList>
            <person name="Misner I."/>
            <person name="Blouin N."/>
            <person name="Leonard G."/>
            <person name="Richards T.A."/>
            <person name="Lane C.E."/>
        </authorList>
    </citation>
    <scope>NUCLEOTIDE SEQUENCE [LARGE SCALE GENOMIC DNA]</scope>
    <source>
        <strain evidence="1 2">ATCC 34112</strain>
    </source>
</reference>
<dbReference type="OrthoDB" id="2126698at2759"/>
<sequence>MFVNKHNGLILYYILHLISLPRSSISRVDWRFIRISLVAIPFKYNHEIVKNALQAHSIVNPMRTCLFHGSSHFSWILWCSSSSCYQLDIFSNYAIVFVLEKVYSSRMDFCTNNKIGHRRIRCMYGIPGMLVVMIEWVAFDGLSLLSSAISDPKAKVSVMSVRNQNPYRLIQNANSKFQFSK</sequence>
<organism evidence="1 2">
    <name type="scientific">Thraustotheca clavata</name>
    <dbReference type="NCBI Taxonomy" id="74557"/>
    <lineage>
        <taxon>Eukaryota</taxon>
        <taxon>Sar</taxon>
        <taxon>Stramenopiles</taxon>
        <taxon>Oomycota</taxon>
        <taxon>Saprolegniomycetes</taxon>
        <taxon>Saprolegniales</taxon>
        <taxon>Achlyaceae</taxon>
        <taxon>Thraustotheca</taxon>
    </lineage>
</organism>
<dbReference type="EMBL" id="JNBS01004882">
    <property type="protein sequence ID" value="OQR81859.1"/>
    <property type="molecule type" value="Genomic_DNA"/>
</dbReference>
<protein>
    <submittedName>
        <fullName evidence="1">Uncharacterized protein</fullName>
    </submittedName>
</protein>
<evidence type="ECO:0000313" key="1">
    <source>
        <dbReference type="EMBL" id="OQR81859.1"/>
    </source>
</evidence>
<keyword evidence="2" id="KW-1185">Reference proteome</keyword>
<dbReference type="AlphaFoldDB" id="A0A1V9Y833"/>
<proteinExistence type="predicted"/>
<evidence type="ECO:0000313" key="2">
    <source>
        <dbReference type="Proteomes" id="UP000243217"/>
    </source>
</evidence>
<accession>A0A1V9Y833</accession>
<name>A0A1V9Y833_9STRA</name>